<dbReference type="Pfam" id="PF07336">
    <property type="entry name" value="ABATE"/>
    <property type="match status" value="1"/>
</dbReference>
<name>A0ABP6T7B6_9ACTN</name>
<dbReference type="SUPFAM" id="SSF160904">
    <property type="entry name" value="Jann2411-like"/>
    <property type="match status" value="1"/>
</dbReference>
<dbReference type="Pfam" id="PF11706">
    <property type="entry name" value="zf-CGNR"/>
    <property type="match status" value="1"/>
</dbReference>
<dbReference type="InterPro" id="IPR021005">
    <property type="entry name" value="Znf_CGNR"/>
</dbReference>
<reference evidence="3" key="1">
    <citation type="journal article" date="2019" name="Int. J. Syst. Evol. Microbiol.">
        <title>The Global Catalogue of Microorganisms (GCM) 10K type strain sequencing project: providing services to taxonomists for standard genome sequencing and annotation.</title>
        <authorList>
            <consortium name="The Broad Institute Genomics Platform"/>
            <consortium name="The Broad Institute Genome Sequencing Center for Infectious Disease"/>
            <person name="Wu L."/>
            <person name="Ma J."/>
        </authorList>
    </citation>
    <scope>NUCLEOTIDE SEQUENCE [LARGE SCALE GENOMIC DNA]</scope>
    <source>
        <strain evidence="3">JCM 9458</strain>
    </source>
</reference>
<dbReference type="EMBL" id="BAAAYN010000044">
    <property type="protein sequence ID" value="GAA3394377.1"/>
    <property type="molecule type" value="Genomic_DNA"/>
</dbReference>
<gene>
    <name evidence="2" type="ORF">GCM10020369_63570</name>
</gene>
<dbReference type="Gene3D" id="1.10.3300.10">
    <property type="entry name" value="Jann2411-like domain"/>
    <property type="match status" value="1"/>
</dbReference>
<evidence type="ECO:0000313" key="2">
    <source>
        <dbReference type="EMBL" id="GAA3394377.1"/>
    </source>
</evidence>
<dbReference type="Proteomes" id="UP001501676">
    <property type="component" value="Unassembled WGS sequence"/>
</dbReference>
<accession>A0ABP6T7B6</accession>
<dbReference type="RefSeq" id="WP_345731932.1">
    <property type="nucleotide sequence ID" value="NZ_BAAAYN010000044.1"/>
</dbReference>
<evidence type="ECO:0000259" key="1">
    <source>
        <dbReference type="Pfam" id="PF11706"/>
    </source>
</evidence>
<keyword evidence="3" id="KW-1185">Reference proteome</keyword>
<organism evidence="2 3">
    <name type="scientific">Cryptosporangium minutisporangium</name>
    <dbReference type="NCBI Taxonomy" id="113569"/>
    <lineage>
        <taxon>Bacteria</taxon>
        <taxon>Bacillati</taxon>
        <taxon>Actinomycetota</taxon>
        <taxon>Actinomycetes</taxon>
        <taxon>Cryptosporangiales</taxon>
        <taxon>Cryptosporangiaceae</taxon>
        <taxon>Cryptosporangium</taxon>
    </lineage>
</organism>
<feature type="domain" description="Zinc finger CGNR" evidence="1">
    <location>
        <begin position="134"/>
        <end position="176"/>
    </location>
</feature>
<proteinExistence type="predicted"/>
<sequence>MLFAHDTEAALVAAAELVNTAHPTPDALAGPADVVAFVERWSYSGRIAGDQAEFEAVRAVRPRLERLWHADRDEVVAETNAMLRETGALPQLVRHDTWDYHLHAISAEADLAVRILVETAMAMVDVVRMDELGRLRVCAADDCDDVLVDLSKNRSRRFCDGGCGNRTNVAAYRARKAGR</sequence>
<protein>
    <submittedName>
        <fullName evidence="2">CGNR zinc finger domain-containing protein</fullName>
    </submittedName>
</protein>
<dbReference type="PANTHER" id="PTHR35525:SF3">
    <property type="entry name" value="BLL6575 PROTEIN"/>
    <property type="match status" value="1"/>
</dbReference>
<evidence type="ECO:0000313" key="3">
    <source>
        <dbReference type="Proteomes" id="UP001501676"/>
    </source>
</evidence>
<dbReference type="InterPro" id="IPR010852">
    <property type="entry name" value="ABATE"/>
</dbReference>
<dbReference type="PANTHER" id="PTHR35525">
    <property type="entry name" value="BLL6575 PROTEIN"/>
    <property type="match status" value="1"/>
</dbReference>
<comment type="caution">
    <text evidence="2">The sequence shown here is derived from an EMBL/GenBank/DDBJ whole genome shotgun (WGS) entry which is preliminary data.</text>
</comment>
<dbReference type="InterPro" id="IPR023286">
    <property type="entry name" value="ABATE_dom_sf"/>
</dbReference>